<keyword evidence="6" id="KW-1185">Reference proteome</keyword>
<dbReference type="GO" id="GO:0019148">
    <property type="term" value="F:D-cysteine desulfhydrase activity"/>
    <property type="evidence" value="ECO:0007669"/>
    <property type="project" value="TreeGrafter"/>
</dbReference>
<comment type="caution">
    <text evidence="5">The sequence shown here is derived from an EMBL/GenBank/DDBJ whole genome shotgun (WGS) entry which is preliminary data.</text>
</comment>
<dbReference type="STRING" id="1461322.OJ16_02210"/>
<dbReference type="InterPro" id="IPR027278">
    <property type="entry name" value="ACCD_DCysDesulf"/>
</dbReference>
<comment type="cofactor">
    <cofactor evidence="1">
        <name>pyridoxal 5'-phosphate</name>
        <dbReference type="ChEBI" id="CHEBI:597326"/>
    </cofactor>
</comment>
<evidence type="ECO:0000256" key="3">
    <source>
        <dbReference type="ARBA" id="ARBA00022898"/>
    </source>
</evidence>
<accession>A0A0C2JC89</accession>
<evidence type="ECO:0000256" key="1">
    <source>
        <dbReference type="ARBA" id="ARBA00001933"/>
    </source>
</evidence>
<protein>
    <submittedName>
        <fullName evidence="5">1-aminocyclopropane-1-carboxylate deaminase</fullName>
    </submittedName>
</protein>
<dbReference type="OrthoDB" id="9801249at2"/>
<dbReference type="SUPFAM" id="SSF53686">
    <property type="entry name" value="Tryptophan synthase beta subunit-like PLP-dependent enzymes"/>
    <property type="match status" value="1"/>
</dbReference>
<dbReference type="Proteomes" id="UP000031672">
    <property type="component" value="Unassembled WGS sequence"/>
</dbReference>
<organism evidence="5 6">
    <name type="scientific">Vibrio renipiscarius</name>
    <dbReference type="NCBI Taxonomy" id="1461322"/>
    <lineage>
        <taxon>Bacteria</taxon>
        <taxon>Pseudomonadati</taxon>
        <taxon>Pseudomonadota</taxon>
        <taxon>Gammaproteobacteria</taxon>
        <taxon>Vibrionales</taxon>
        <taxon>Vibrionaceae</taxon>
        <taxon>Vibrio</taxon>
    </lineage>
</organism>
<comment type="similarity">
    <text evidence="2">Belongs to the ACC deaminase/D-cysteine desulfhydrase family.</text>
</comment>
<feature type="modified residue" description="N6-(pyridoxal phosphate)lysine" evidence="4">
    <location>
        <position position="34"/>
    </location>
</feature>
<sequence>MKLSDTPITQHQFANIDFYLKRDDQLHPQFSGNKARKFMALLEQDYPQIDTLIGYGSAQANSLYSMAALAEIKGWQLEFYVDRIPTWLSDCPIGNYRGALALGAHVIPTAQSDLHPNDYIAQIRQPDERCLVVPEGGRCSLAEYGVQQLALEILDWTQQQANKQWVVALPSGTGTTALFLHKTLAKHGIEVLTCACVGGKDYLTEQFHQLGETSHPTILELESKHHFGKLYPRDYEVWQQLQAETEVTFDLLYDPMMWQCLLNWSPHHSDKTLIYIHQGGLLGNESMLPRYKRKYGESNDRQLNDR</sequence>
<evidence type="ECO:0000256" key="4">
    <source>
        <dbReference type="PIRSR" id="PIRSR006278-2"/>
    </source>
</evidence>
<dbReference type="Gene3D" id="3.40.50.1100">
    <property type="match status" value="2"/>
</dbReference>
<evidence type="ECO:0000256" key="2">
    <source>
        <dbReference type="ARBA" id="ARBA00008639"/>
    </source>
</evidence>
<proteinExistence type="inferred from homology"/>
<dbReference type="RefSeq" id="WP_040986911.1">
    <property type="nucleotide sequence ID" value="NZ_JTKH01000003.1"/>
</dbReference>
<dbReference type="PANTHER" id="PTHR43780">
    <property type="entry name" value="1-AMINOCYCLOPROPANE-1-CARBOXYLATE DEAMINASE-RELATED"/>
    <property type="match status" value="1"/>
</dbReference>
<dbReference type="EMBL" id="JTKH01000003">
    <property type="protein sequence ID" value="KII82021.1"/>
    <property type="molecule type" value="Genomic_DNA"/>
</dbReference>
<name>A0A0C2NR79_9VIBR</name>
<reference evidence="5 6" key="1">
    <citation type="submission" date="2014-11" db="EMBL/GenBank/DDBJ databases">
        <title>Draft Genome Sequence of Vibrio piscirenalis strains CECT 8603T and CECT 8604, two marine Gammaproteobacterium isolated from cultured gilthead sea bream (Sparus aurata).</title>
        <authorList>
            <person name="Arahal D.R."/>
            <person name="Rodrigo-Torres L."/>
            <person name="Lucena T."/>
            <person name="Pujalte M.J."/>
        </authorList>
    </citation>
    <scope>NUCLEOTIDE SEQUENCE [LARGE SCALE GENOMIC DNA]</scope>
    <source>
        <strain evidence="5 6">DCR 1-4-2</strain>
    </source>
</reference>
<evidence type="ECO:0000313" key="5">
    <source>
        <dbReference type="EMBL" id="KII82021.1"/>
    </source>
</evidence>
<evidence type="ECO:0000313" key="6">
    <source>
        <dbReference type="Proteomes" id="UP000031672"/>
    </source>
</evidence>
<dbReference type="InterPro" id="IPR036052">
    <property type="entry name" value="TrpB-like_PALP_sf"/>
</dbReference>
<gene>
    <name evidence="5" type="ORF">OJ16_02210</name>
</gene>
<dbReference type="AlphaFoldDB" id="A0A0C2NR79"/>
<dbReference type="PANTHER" id="PTHR43780:SF2">
    <property type="entry name" value="1-AMINOCYCLOPROPANE-1-CARBOXYLATE DEAMINASE-RELATED"/>
    <property type="match status" value="1"/>
</dbReference>
<accession>A0A0C2NR79</accession>
<dbReference type="PIRSF" id="PIRSF006278">
    <property type="entry name" value="ACCD_DCysDesulf"/>
    <property type="match status" value="1"/>
</dbReference>
<keyword evidence="3 4" id="KW-0663">Pyridoxal phosphate</keyword>